<comment type="subcellular location">
    <subcellularLocation>
        <location evidence="1">Cell membrane</location>
        <topology evidence="1">Multi-pass membrane protein</topology>
    </subcellularLocation>
</comment>
<feature type="transmembrane region" description="Helical" evidence="5">
    <location>
        <begin position="260"/>
        <end position="277"/>
    </location>
</feature>
<dbReference type="InterPro" id="IPR052524">
    <property type="entry name" value="MFS_Cyanate_Porter"/>
</dbReference>
<gene>
    <name evidence="7" type="ORF">IT882_14735</name>
</gene>
<organism evidence="7 8">
    <name type="scientific">Microbacterium schleiferi</name>
    <dbReference type="NCBI Taxonomy" id="69362"/>
    <lineage>
        <taxon>Bacteria</taxon>
        <taxon>Bacillati</taxon>
        <taxon>Actinomycetota</taxon>
        <taxon>Actinomycetes</taxon>
        <taxon>Micrococcales</taxon>
        <taxon>Microbacteriaceae</taxon>
        <taxon>Microbacterium</taxon>
    </lineage>
</organism>
<protein>
    <submittedName>
        <fullName evidence="7">MFS transporter</fullName>
    </submittedName>
</protein>
<feature type="transmembrane region" description="Helical" evidence="5">
    <location>
        <begin position="346"/>
        <end position="368"/>
    </location>
</feature>
<dbReference type="GO" id="GO:0022857">
    <property type="term" value="F:transmembrane transporter activity"/>
    <property type="evidence" value="ECO:0007669"/>
    <property type="project" value="InterPro"/>
</dbReference>
<dbReference type="PANTHER" id="PTHR23523:SF2">
    <property type="entry name" value="2-NITROIMIDAZOLE TRANSPORTER"/>
    <property type="match status" value="1"/>
</dbReference>
<dbReference type="Gene3D" id="1.20.1250.20">
    <property type="entry name" value="MFS general substrate transporter like domains"/>
    <property type="match status" value="1"/>
</dbReference>
<dbReference type="Pfam" id="PF07690">
    <property type="entry name" value="MFS_1"/>
    <property type="match status" value="1"/>
</dbReference>
<feature type="transmembrane region" description="Helical" evidence="5">
    <location>
        <begin position="196"/>
        <end position="223"/>
    </location>
</feature>
<sequence>MRPTITSVGPLLEQIGADTGLGPSALGLLASIPLATWALVSPFASGMSQRFGMSRVVLGSLALLTVGTLVRSVPGPAASLWIGTAVIGVALAIANVLMPAVIKREFPARVPAMMAVYTALLGGAGAVASGVAVPVSEWGAGVTGADGWRLSLLITGGILLPVAIVIWLVAMRGRRDQAAPAGTAGQSRGIWRDRTAWVVAAYMGFQSATFYILVTWLATIAVSTGRSAVTAGIDVMIYQMGALVGAVAVPIALRGGAARWVPAVLPVIALVGLTGLIAAPDAILGWVIVLGPASGASLGVSLTLMAQRARDHHGASALSGMAQSVGYLMAAAGPVLFGALHSATDAWLLPLLLVVAILIGQGWAGLAAGRERYVLEPR</sequence>
<feature type="transmembrane region" description="Helical" evidence="5">
    <location>
        <begin position="235"/>
        <end position="253"/>
    </location>
</feature>
<reference evidence="7 8" key="1">
    <citation type="submission" date="2020-11" db="EMBL/GenBank/DDBJ databases">
        <title>Amino acid is mineralized and recycled by bacteria in oceanic microbiome.</title>
        <authorList>
            <person name="Zheng L.Y."/>
        </authorList>
    </citation>
    <scope>NUCLEOTIDE SEQUENCE [LARGE SCALE GENOMIC DNA]</scope>
    <source>
        <strain evidence="7 8">A32-1</strain>
    </source>
</reference>
<evidence type="ECO:0000313" key="8">
    <source>
        <dbReference type="Proteomes" id="UP000594480"/>
    </source>
</evidence>
<dbReference type="EMBL" id="CP064760">
    <property type="protein sequence ID" value="QPE06135.1"/>
    <property type="molecule type" value="Genomic_DNA"/>
</dbReference>
<feature type="transmembrane region" description="Helical" evidence="5">
    <location>
        <begin position="80"/>
        <end position="102"/>
    </location>
</feature>
<dbReference type="GO" id="GO:0005886">
    <property type="term" value="C:plasma membrane"/>
    <property type="evidence" value="ECO:0007669"/>
    <property type="project" value="UniProtKB-SubCell"/>
</dbReference>
<keyword evidence="8" id="KW-1185">Reference proteome</keyword>
<feature type="transmembrane region" description="Helical" evidence="5">
    <location>
        <begin position="20"/>
        <end position="44"/>
    </location>
</feature>
<dbReference type="KEGG" id="msf:IT882_14735"/>
<feature type="transmembrane region" description="Helical" evidence="5">
    <location>
        <begin position="114"/>
        <end position="135"/>
    </location>
</feature>
<keyword evidence="4 5" id="KW-0472">Membrane</keyword>
<evidence type="ECO:0000259" key="6">
    <source>
        <dbReference type="PROSITE" id="PS50850"/>
    </source>
</evidence>
<evidence type="ECO:0000256" key="4">
    <source>
        <dbReference type="ARBA" id="ARBA00023136"/>
    </source>
</evidence>
<dbReference type="InterPro" id="IPR011701">
    <property type="entry name" value="MFS"/>
</dbReference>
<evidence type="ECO:0000256" key="1">
    <source>
        <dbReference type="ARBA" id="ARBA00004651"/>
    </source>
</evidence>
<keyword evidence="2 5" id="KW-0812">Transmembrane</keyword>
<feature type="transmembrane region" description="Helical" evidence="5">
    <location>
        <begin position="56"/>
        <end position="74"/>
    </location>
</feature>
<accession>A0A7S8N178</accession>
<name>A0A7S8N178_9MICO</name>
<dbReference type="PROSITE" id="PS50850">
    <property type="entry name" value="MFS"/>
    <property type="match status" value="1"/>
</dbReference>
<evidence type="ECO:0000313" key="7">
    <source>
        <dbReference type="EMBL" id="QPE06135.1"/>
    </source>
</evidence>
<dbReference type="SUPFAM" id="SSF103473">
    <property type="entry name" value="MFS general substrate transporter"/>
    <property type="match status" value="1"/>
</dbReference>
<keyword evidence="3 5" id="KW-1133">Transmembrane helix</keyword>
<evidence type="ECO:0000256" key="5">
    <source>
        <dbReference type="SAM" id="Phobius"/>
    </source>
</evidence>
<feature type="transmembrane region" description="Helical" evidence="5">
    <location>
        <begin position="317"/>
        <end position="340"/>
    </location>
</feature>
<dbReference type="InterPro" id="IPR036259">
    <property type="entry name" value="MFS_trans_sf"/>
</dbReference>
<proteinExistence type="predicted"/>
<evidence type="ECO:0000256" key="3">
    <source>
        <dbReference type="ARBA" id="ARBA00022989"/>
    </source>
</evidence>
<evidence type="ECO:0000256" key="2">
    <source>
        <dbReference type="ARBA" id="ARBA00022692"/>
    </source>
</evidence>
<feature type="transmembrane region" description="Helical" evidence="5">
    <location>
        <begin position="283"/>
        <end position="305"/>
    </location>
</feature>
<dbReference type="Proteomes" id="UP000594480">
    <property type="component" value="Chromosome"/>
</dbReference>
<feature type="domain" description="Major facilitator superfamily (MFS) profile" evidence="6">
    <location>
        <begin position="1"/>
        <end position="372"/>
    </location>
</feature>
<dbReference type="PANTHER" id="PTHR23523">
    <property type="match status" value="1"/>
</dbReference>
<dbReference type="InterPro" id="IPR020846">
    <property type="entry name" value="MFS_dom"/>
</dbReference>
<dbReference type="AlphaFoldDB" id="A0A7S8N178"/>
<feature type="transmembrane region" description="Helical" evidence="5">
    <location>
        <begin position="147"/>
        <end position="170"/>
    </location>
</feature>